<accession>A4JA27</accession>
<feature type="compositionally biased region" description="Gly residues" evidence="1">
    <location>
        <begin position="1"/>
        <end position="10"/>
    </location>
</feature>
<dbReference type="HOGENOM" id="CLU_2153636_0_0_4"/>
<dbReference type="KEGG" id="bvi:Bcep1808_0107"/>
<feature type="region of interest" description="Disordered" evidence="1">
    <location>
        <begin position="91"/>
        <end position="111"/>
    </location>
</feature>
<name>A4JA27_BURVG</name>
<dbReference type="EMBL" id="CP000614">
    <property type="protein sequence ID" value="ABO53130.1"/>
    <property type="molecule type" value="Genomic_DNA"/>
</dbReference>
<organism evidence="2 3">
    <name type="scientific">Burkholderia vietnamiensis (strain G4 / LMG 22486)</name>
    <name type="common">Burkholderia cepacia (strain R1808)</name>
    <dbReference type="NCBI Taxonomy" id="269482"/>
    <lineage>
        <taxon>Bacteria</taxon>
        <taxon>Pseudomonadati</taxon>
        <taxon>Pseudomonadota</taxon>
        <taxon>Betaproteobacteria</taxon>
        <taxon>Burkholderiales</taxon>
        <taxon>Burkholderiaceae</taxon>
        <taxon>Burkholderia</taxon>
        <taxon>Burkholderia cepacia complex</taxon>
    </lineage>
</organism>
<protein>
    <submittedName>
        <fullName evidence="2">Uncharacterized protein</fullName>
    </submittedName>
</protein>
<gene>
    <name evidence="2" type="ordered locus">Bcep1808_0107</name>
</gene>
<evidence type="ECO:0000256" key="1">
    <source>
        <dbReference type="SAM" id="MobiDB-lite"/>
    </source>
</evidence>
<feature type="region of interest" description="Disordered" evidence="1">
    <location>
        <begin position="1"/>
        <end position="38"/>
    </location>
</feature>
<evidence type="ECO:0000313" key="3">
    <source>
        <dbReference type="Proteomes" id="UP000002287"/>
    </source>
</evidence>
<reference evidence="3" key="1">
    <citation type="submission" date="2007-03" db="EMBL/GenBank/DDBJ databases">
        <title>Complete sequence of chromosome 1 of Burkholderia vietnamiensis G4.</title>
        <authorList>
            <consortium name="US DOE Joint Genome Institute"/>
            <person name="Copeland A."/>
            <person name="Lucas S."/>
            <person name="Lapidus A."/>
            <person name="Barry K."/>
            <person name="Detter J.C."/>
            <person name="Glavina del Rio T."/>
            <person name="Hammon N."/>
            <person name="Israni S."/>
            <person name="Dalin E."/>
            <person name="Tice H."/>
            <person name="Pitluck S."/>
            <person name="Chain P."/>
            <person name="Malfatti S."/>
            <person name="Shin M."/>
            <person name="Vergez L."/>
            <person name="Schmutz J."/>
            <person name="Larimer F."/>
            <person name="Land M."/>
            <person name="Hauser L."/>
            <person name="Kyrpides N."/>
            <person name="Tiedje J."/>
            <person name="Richardson P."/>
        </authorList>
    </citation>
    <scope>NUCLEOTIDE SEQUENCE [LARGE SCALE GENOMIC DNA]</scope>
    <source>
        <strain evidence="3">G4 / LMG 22486</strain>
    </source>
</reference>
<dbReference type="AlphaFoldDB" id="A4JA27"/>
<evidence type="ECO:0000313" key="2">
    <source>
        <dbReference type="EMBL" id="ABO53130.1"/>
    </source>
</evidence>
<dbReference type="Proteomes" id="UP000002287">
    <property type="component" value="Chromosome 1"/>
</dbReference>
<sequence length="111" mass="12040">MSAAAGGSGDAGRLQKRGRAGRQQQRSSKHPPVDKCADSQSICCGDATPLAASSARLIAFLRAAKRARRRCAVVAQRKRLRFRSFRLRGISSQSARRDASSQPPFPAVDFR</sequence>
<proteinExistence type="predicted"/>